<dbReference type="InterPro" id="IPR045589">
    <property type="entry name" value="DUF6464"/>
</dbReference>
<organism evidence="1">
    <name type="scientific">Planktothricoides sp. SpSt-374</name>
    <dbReference type="NCBI Taxonomy" id="2282167"/>
    <lineage>
        <taxon>Bacteria</taxon>
        <taxon>Bacillati</taxon>
        <taxon>Cyanobacteriota</taxon>
        <taxon>Cyanophyceae</taxon>
        <taxon>Oscillatoriophycideae</taxon>
        <taxon>Oscillatoriales</taxon>
        <taxon>Oscillatoriaceae</taxon>
        <taxon>Planktothricoides</taxon>
    </lineage>
</organism>
<dbReference type="Pfam" id="PF20065">
    <property type="entry name" value="DUF6464"/>
    <property type="match status" value="1"/>
</dbReference>
<gene>
    <name evidence="1" type="ORF">ENR15_02275</name>
</gene>
<dbReference type="EMBL" id="DSPX01000017">
    <property type="protein sequence ID" value="HGF99512.1"/>
    <property type="molecule type" value="Genomic_DNA"/>
</dbReference>
<dbReference type="AlphaFoldDB" id="A0A7C3VER8"/>
<evidence type="ECO:0000313" key="1">
    <source>
        <dbReference type="EMBL" id="HGF99512.1"/>
    </source>
</evidence>
<protein>
    <submittedName>
        <fullName evidence="1">Uncharacterized protein</fullName>
    </submittedName>
</protein>
<name>A0A7C3VER8_9CYAN</name>
<accession>A0A7C3VER8</accession>
<reference evidence="1" key="1">
    <citation type="journal article" date="2020" name="mSystems">
        <title>Genome- and Community-Level Interaction Insights into Carbon Utilization and Element Cycling Functions of Hydrothermarchaeota in Hydrothermal Sediment.</title>
        <authorList>
            <person name="Zhou Z."/>
            <person name="Liu Y."/>
            <person name="Xu W."/>
            <person name="Pan J."/>
            <person name="Luo Z.H."/>
            <person name="Li M."/>
        </authorList>
    </citation>
    <scope>NUCLEOTIDE SEQUENCE [LARGE SCALE GENOMIC DNA]</scope>
    <source>
        <strain evidence="1">SpSt-374</strain>
    </source>
</reference>
<proteinExistence type="predicted"/>
<comment type="caution">
    <text evidence="1">The sequence shown here is derived from an EMBL/GenBank/DDBJ whole genome shotgun (WGS) entry which is preliminary data.</text>
</comment>
<sequence length="102" mass="11574">MLETILVLALGIAPPLVSLWLMSRVEARAASRLRRVMAGEYPRRAIYYRDQNQIESHPGEGLIGNQSCRFNAHSQYIRCAVNPAGPCEECSHYEPLPKDFSW</sequence>